<keyword evidence="1" id="KW-0472">Membrane</keyword>
<comment type="caution">
    <text evidence="2">The sequence shown here is derived from an EMBL/GenBank/DDBJ whole genome shotgun (WGS) entry which is preliminary data.</text>
</comment>
<dbReference type="AlphaFoldDB" id="A0A7W6E5U4"/>
<feature type="transmembrane region" description="Helical" evidence="1">
    <location>
        <begin position="35"/>
        <end position="57"/>
    </location>
</feature>
<evidence type="ECO:0000313" key="2">
    <source>
        <dbReference type="EMBL" id="MBB3993192.1"/>
    </source>
</evidence>
<keyword evidence="3" id="KW-1185">Reference proteome</keyword>
<sequence length="164" mass="18686">MKNPTDFWETVLEPDEKLLWTGQPKPRLHWRNWRLYGPAPMAAAGLFLAGGFIIATQGKDNDVWLLLLPALLVLIPAWATWRQLKAFAATRYALTDKRALMFRIEGQKTRVKAIPRETITAPNLRNTMPASVTFLLPEAKKKTEIGFEFVEHTDALLPHLEARV</sequence>
<accession>A0A7W6E5U4</accession>
<keyword evidence="1" id="KW-0812">Transmembrane</keyword>
<evidence type="ECO:0000313" key="3">
    <source>
        <dbReference type="Proteomes" id="UP000530268"/>
    </source>
</evidence>
<name>A0A7W6E5U4_9RHOB</name>
<gene>
    <name evidence="2" type="ORF">GGR95_000820</name>
</gene>
<dbReference type="EMBL" id="JACIEI010000002">
    <property type="protein sequence ID" value="MBB3993192.1"/>
    <property type="molecule type" value="Genomic_DNA"/>
</dbReference>
<evidence type="ECO:0000256" key="1">
    <source>
        <dbReference type="SAM" id="Phobius"/>
    </source>
</evidence>
<dbReference type="Proteomes" id="UP000530268">
    <property type="component" value="Unassembled WGS sequence"/>
</dbReference>
<dbReference type="RefSeq" id="WP_184563057.1">
    <property type="nucleotide sequence ID" value="NZ_JACIEI010000002.1"/>
</dbReference>
<keyword evidence="1" id="KW-1133">Transmembrane helix</keyword>
<proteinExistence type="predicted"/>
<feature type="transmembrane region" description="Helical" evidence="1">
    <location>
        <begin position="63"/>
        <end position="81"/>
    </location>
</feature>
<protein>
    <submittedName>
        <fullName evidence="2">Uncharacterized protein</fullName>
    </submittedName>
</protein>
<reference evidence="2 3" key="1">
    <citation type="submission" date="2020-08" db="EMBL/GenBank/DDBJ databases">
        <title>Genomic Encyclopedia of Type Strains, Phase IV (KMG-IV): sequencing the most valuable type-strain genomes for metagenomic binning, comparative biology and taxonomic classification.</title>
        <authorList>
            <person name="Goeker M."/>
        </authorList>
    </citation>
    <scope>NUCLEOTIDE SEQUENCE [LARGE SCALE GENOMIC DNA]</scope>
    <source>
        <strain evidence="2 3">DSM 102234</strain>
    </source>
</reference>
<organism evidence="2 3">
    <name type="scientific">Sulfitobacter undariae</name>
    <dbReference type="NCBI Taxonomy" id="1563671"/>
    <lineage>
        <taxon>Bacteria</taxon>
        <taxon>Pseudomonadati</taxon>
        <taxon>Pseudomonadota</taxon>
        <taxon>Alphaproteobacteria</taxon>
        <taxon>Rhodobacterales</taxon>
        <taxon>Roseobacteraceae</taxon>
        <taxon>Sulfitobacter</taxon>
    </lineage>
</organism>